<dbReference type="Proteomes" id="UP000499080">
    <property type="component" value="Unassembled WGS sequence"/>
</dbReference>
<sequence length="82" mass="9244">MTFFHQDLYTEKILQRVKLENSKALSITCDVAKSQEGDPVMVDVPYREAEDCLQYLTVAAKPDIVFAVAFASRALCKLTKDD</sequence>
<comment type="caution">
    <text evidence="1">The sequence shown here is derived from an EMBL/GenBank/DDBJ whole genome shotgun (WGS) entry which is preliminary data.</text>
</comment>
<accession>A0A4Y2X874</accession>
<dbReference type="EMBL" id="BGPR01072496">
    <property type="protein sequence ID" value="GBO45406.1"/>
    <property type="molecule type" value="Genomic_DNA"/>
</dbReference>
<evidence type="ECO:0000313" key="1">
    <source>
        <dbReference type="EMBL" id="GBO45406.1"/>
    </source>
</evidence>
<protein>
    <submittedName>
        <fullName evidence="1">Uncharacterized protein</fullName>
    </submittedName>
</protein>
<dbReference type="AlphaFoldDB" id="A0A4Y2X874"/>
<keyword evidence="2" id="KW-1185">Reference proteome</keyword>
<reference evidence="1 2" key="1">
    <citation type="journal article" date="2019" name="Sci. Rep.">
        <title>Orb-weaving spider Araneus ventricosus genome elucidates the spidroin gene catalogue.</title>
        <authorList>
            <person name="Kono N."/>
            <person name="Nakamura H."/>
            <person name="Ohtoshi R."/>
            <person name="Moran D.A.P."/>
            <person name="Shinohara A."/>
            <person name="Yoshida Y."/>
            <person name="Fujiwara M."/>
            <person name="Mori M."/>
            <person name="Tomita M."/>
            <person name="Arakawa K."/>
        </authorList>
    </citation>
    <scope>NUCLEOTIDE SEQUENCE [LARGE SCALE GENOMIC DNA]</scope>
</reference>
<evidence type="ECO:0000313" key="2">
    <source>
        <dbReference type="Proteomes" id="UP000499080"/>
    </source>
</evidence>
<name>A0A4Y2X874_ARAVE</name>
<organism evidence="1 2">
    <name type="scientific">Araneus ventricosus</name>
    <name type="common">Orbweaver spider</name>
    <name type="synonym">Epeira ventricosa</name>
    <dbReference type="NCBI Taxonomy" id="182803"/>
    <lineage>
        <taxon>Eukaryota</taxon>
        <taxon>Metazoa</taxon>
        <taxon>Ecdysozoa</taxon>
        <taxon>Arthropoda</taxon>
        <taxon>Chelicerata</taxon>
        <taxon>Arachnida</taxon>
        <taxon>Araneae</taxon>
        <taxon>Araneomorphae</taxon>
        <taxon>Entelegynae</taxon>
        <taxon>Araneoidea</taxon>
        <taxon>Araneidae</taxon>
        <taxon>Araneus</taxon>
    </lineage>
</organism>
<gene>
    <name evidence="1" type="ORF">AVEN_167825_1</name>
</gene>
<proteinExistence type="predicted"/>